<evidence type="ECO:0000313" key="2">
    <source>
        <dbReference type="Proteomes" id="UP000000768"/>
    </source>
</evidence>
<proteinExistence type="predicted"/>
<reference evidence="1 2" key="1">
    <citation type="journal article" date="2009" name="Nature">
        <title>The Sorghum bicolor genome and the diversification of grasses.</title>
        <authorList>
            <person name="Paterson A.H."/>
            <person name="Bowers J.E."/>
            <person name="Bruggmann R."/>
            <person name="Dubchak I."/>
            <person name="Grimwood J."/>
            <person name="Gundlach H."/>
            <person name="Haberer G."/>
            <person name="Hellsten U."/>
            <person name="Mitros T."/>
            <person name="Poliakov A."/>
            <person name="Schmutz J."/>
            <person name="Spannagl M."/>
            <person name="Tang H."/>
            <person name="Wang X."/>
            <person name="Wicker T."/>
            <person name="Bharti A.K."/>
            <person name="Chapman J."/>
            <person name="Feltus F.A."/>
            <person name="Gowik U."/>
            <person name="Grigoriev I.V."/>
            <person name="Lyons E."/>
            <person name="Maher C.A."/>
            <person name="Martis M."/>
            <person name="Narechania A."/>
            <person name="Otillar R.P."/>
            <person name="Penning B.W."/>
            <person name="Salamov A.A."/>
            <person name="Wang Y."/>
            <person name="Zhang L."/>
            <person name="Carpita N.C."/>
            <person name="Freeling M."/>
            <person name="Gingle A.R."/>
            <person name="Hash C.T."/>
            <person name="Keller B."/>
            <person name="Klein P."/>
            <person name="Kresovich S."/>
            <person name="McCann M.C."/>
            <person name="Ming R."/>
            <person name="Peterson D.G."/>
            <person name="Mehboob-ur-Rahman"/>
            <person name="Ware D."/>
            <person name="Westhoff P."/>
            <person name="Mayer K.F."/>
            <person name="Messing J."/>
            <person name="Rokhsar D.S."/>
        </authorList>
    </citation>
    <scope>NUCLEOTIDE SEQUENCE [LARGE SCALE GENOMIC DNA]</scope>
    <source>
        <strain evidence="2">cv. BTx623</strain>
    </source>
</reference>
<name>A0A1W0W0E5_SORBI</name>
<dbReference type="Gramene" id="OQU87847">
    <property type="protein sequence ID" value="OQU87847"/>
    <property type="gene ID" value="SORBI_3003G354050"/>
</dbReference>
<sequence>MVYARCPMMTSPVDNGAESTISEREEMRHYIYPKMASSVLRSCFKRRRALSSAAVCAMERGSMGLATRSRVRTYGGPLQCASSAEEQRAALGKHWGGRMASATCSLVLESDKSGIAFSLFWRAI</sequence>
<dbReference type="InParanoid" id="A0A1W0W0E5"/>
<protein>
    <submittedName>
        <fullName evidence="1">Uncharacterized protein</fullName>
    </submittedName>
</protein>
<accession>A0A1W0W0E5</accession>
<keyword evidence="2" id="KW-1185">Reference proteome</keyword>
<dbReference type="EMBL" id="CM000762">
    <property type="protein sequence ID" value="OQU87847.1"/>
    <property type="molecule type" value="Genomic_DNA"/>
</dbReference>
<dbReference type="Proteomes" id="UP000000768">
    <property type="component" value="Chromosome 3"/>
</dbReference>
<gene>
    <name evidence="1" type="ORF">SORBI_3003G354050</name>
</gene>
<evidence type="ECO:0000313" key="1">
    <source>
        <dbReference type="EMBL" id="OQU87847.1"/>
    </source>
</evidence>
<reference evidence="2" key="2">
    <citation type="journal article" date="2018" name="Plant J.">
        <title>The Sorghum bicolor reference genome: improved assembly, gene annotations, a transcriptome atlas, and signatures of genome organization.</title>
        <authorList>
            <person name="McCormick R.F."/>
            <person name="Truong S.K."/>
            <person name="Sreedasyam A."/>
            <person name="Jenkins J."/>
            <person name="Shu S."/>
            <person name="Sims D."/>
            <person name="Kennedy M."/>
            <person name="Amirebrahimi M."/>
            <person name="Weers B.D."/>
            <person name="McKinley B."/>
            <person name="Mattison A."/>
            <person name="Morishige D.T."/>
            <person name="Grimwood J."/>
            <person name="Schmutz J."/>
            <person name="Mullet J.E."/>
        </authorList>
    </citation>
    <scope>NUCLEOTIDE SEQUENCE [LARGE SCALE GENOMIC DNA]</scope>
    <source>
        <strain evidence="2">cv. BTx623</strain>
    </source>
</reference>
<organism evidence="1 2">
    <name type="scientific">Sorghum bicolor</name>
    <name type="common">Sorghum</name>
    <name type="synonym">Sorghum vulgare</name>
    <dbReference type="NCBI Taxonomy" id="4558"/>
    <lineage>
        <taxon>Eukaryota</taxon>
        <taxon>Viridiplantae</taxon>
        <taxon>Streptophyta</taxon>
        <taxon>Embryophyta</taxon>
        <taxon>Tracheophyta</taxon>
        <taxon>Spermatophyta</taxon>
        <taxon>Magnoliopsida</taxon>
        <taxon>Liliopsida</taxon>
        <taxon>Poales</taxon>
        <taxon>Poaceae</taxon>
        <taxon>PACMAD clade</taxon>
        <taxon>Panicoideae</taxon>
        <taxon>Andropogonodae</taxon>
        <taxon>Andropogoneae</taxon>
        <taxon>Sorghinae</taxon>
        <taxon>Sorghum</taxon>
    </lineage>
</organism>
<dbReference type="AlphaFoldDB" id="A0A1W0W0E5"/>